<gene>
    <name evidence="1" type="ORF">IFK94_12535</name>
</gene>
<dbReference type="EMBL" id="JACXWD010000050">
    <property type="protein sequence ID" value="MBD3868947.1"/>
    <property type="molecule type" value="Genomic_DNA"/>
</dbReference>
<reference evidence="1 2" key="1">
    <citation type="submission" date="2020-08" db="EMBL/GenBank/DDBJ databases">
        <title>Acidobacteriota in marine sediments use diverse sulfur dissimilation pathways.</title>
        <authorList>
            <person name="Wasmund K."/>
        </authorList>
    </citation>
    <scope>NUCLEOTIDE SEQUENCE [LARGE SCALE GENOMIC DNA]</scope>
    <source>
        <strain evidence="1">MAG AM4</strain>
    </source>
</reference>
<evidence type="ECO:0000313" key="2">
    <source>
        <dbReference type="Proteomes" id="UP000648239"/>
    </source>
</evidence>
<dbReference type="AlphaFoldDB" id="A0A8J6XUY9"/>
<dbReference type="SUPFAM" id="SSF52540">
    <property type="entry name" value="P-loop containing nucleoside triphosphate hydrolases"/>
    <property type="match status" value="1"/>
</dbReference>
<sequence length="217" mass="23763">MKVVANLDPVVLEGELLRRIGEVKKEHGPTAPVLVVVPTSRLVDHLQRRLAGKFGAVLGVEILHFRALAGNILEAAGNDLQPSSNRILTELLRRCIGELPGGNQLKRFVDRRPGAASSLMSSIRALREAGVDPGDFRKLARSEQDLASLYSAYSHRLGDMSERGVTDEAGFINAACRVLDTGIGLRERYNSVFLYGAYELLGVHLNLLRKMEPVTVL</sequence>
<protein>
    <submittedName>
        <fullName evidence="1">Uncharacterized protein</fullName>
    </submittedName>
</protein>
<feature type="non-terminal residue" evidence="1">
    <location>
        <position position="217"/>
    </location>
</feature>
<accession>A0A8J6XUY9</accession>
<organism evidence="1 2">
    <name type="scientific">Candidatus Polarisedimenticola svalbardensis</name>
    <dbReference type="NCBI Taxonomy" id="2886004"/>
    <lineage>
        <taxon>Bacteria</taxon>
        <taxon>Pseudomonadati</taxon>
        <taxon>Acidobacteriota</taxon>
        <taxon>Candidatus Polarisedimenticolia</taxon>
        <taxon>Candidatus Polarisedimenticolales</taxon>
        <taxon>Candidatus Polarisedimenticolaceae</taxon>
        <taxon>Candidatus Polarisedimenticola</taxon>
    </lineage>
</organism>
<dbReference type="Proteomes" id="UP000648239">
    <property type="component" value="Unassembled WGS sequence"/>
</dbReference>
<proteinExistence type="predicted"/>
<evidence type="ECO:0000313" key="1">
    <source>
        <dbReference type="EMBL" id="MBD3868947.1"/>
    </source>
</evidence>
<comment type="caution">
    <text evidence="1">The sequence shown here is derived from an EMBL/GenBank/DDBJ whole genome shotgun (WGS) entry which is preliminary data.</text>
</comment>
<dbReference type="InterPro" id="IPR027417">
    <property type="entry name" value="P-loop_NTPase"/>
</dbReference>
<name>A0A8J6XUY9_9BACT</name>